<dbReference type="InParanoid" id="A0A423XEZ2"/>
<dbReference type="AlphaFoldDB" id="A0A423XEZ2"/>
<accession>A0A423XEZ2</accession>
<feature type="signal peptide" evidence="2">
    <location>
        <begin position="1"/>
        <end position="21"/>
    </location>
</feature>
<reference evidence="3 4" key="1">
    <citation type="submission" date="2015-09" db="EMBL/GenBank/DDBJ databases">
        <title>Host preference determinants of Valsa canker pathogens revealed by comparative genomics.</title>
        <authorList>
            <person name="Yin Z."/>
            <person name="Huang L."/>
        </authorList>
    </citation>
    <scope>NUCLEOTIDE SEQUENCE [LARGE SCALE GENOMIC DNA]</scope>
    <source>
        <strain evidence="3 4">SXYLt</strain>
    </source>
</reference>
<name>A0A423XEZ2_9PEZI</name>
<sequence length="145" mass="16672">MLFPMSMRLALILLATSLTAAFPTWYLAVFQYKCKAPNIVEAYSQDWKEWRISSVCVPGTCCSTWADTGPLCRAEACEKAEQERERLLKTHNTVEESRKKAEEKKKEKEEDKDKKEKEAEAKWKPIDAQAEADREKALAEKEAQL</sequence>
<dbReference type="Proteomes" id="UP000285146">
    <property type="component" value="Unassembled WGS sequence"/>
</dbReference>
<feature type="chain" id="PRO_5019382431" evidence="2">
    <location>
        <begin position="22"/>
        <end position="145"/>
    </location>
</feature>
<keyword evidence="4" id="KW-1185">Reference proteome</keyword>
<evidence type="ECO:0000256" key="2">
    <source>
        <dbReference type="SAM" id="SignalP"/>
    </source>
</evidence>
<feature type="region of interest" description="Disordered" evidence="1">
    <location>
        <begin position="87"/>
        <end position="145"/>
    </location>
</feature>
<dbReference type="OrthoDB" id="5234993at2759"/>
<gene>
    <name evidence="3" type="ORF">VPNG_03720</name>
</gene>
<keyword evidence="2" id="KW-0732">Signal</keyword>
<protein>
    <submittedName>
        <fullName evidence="3">Uncharacterized protein</fullName>
    </submittedName>
</protein>
<evidence type="ECO:0000256" key="1">
    <source>
        <dbReference type="SAM" id="MobiDB-lite"/>
    </source>
</evidence>
<organism evidence="3 4">
    <name type="scientific">Cytospora leucostoma</name>
    <dbReference type="NCBI Taxonomy" id="1230097"/>
    <lineage>
        <taxon>Eukaryota</taxon>
        <taxon>Fungi</taxon>
        <taxon>Dikarya</taxon>
        <taxon>Ascomycota</taxon>
        <taxon>Pezizomycotina</taxon>
        <taxon>Sordariomycetes</taxon>
        <taxon>Sordariomycetidae</taxon>
        <taxon>Diaporthales</taxon>
        <taxon>Cytosporaceae</taxon>
        <taxon>Cytospora</taxon>
    </lineage>
</organism>
<dbReference type="EMBL" id="LKEB01000012">
    <property type="protein sequence ID" value="ROW14727.1"/>
    <property type="molecule type" value="Genomic_DNA"/>
</dbReference>
<comment type="caution">
    <text evidence="3">The sequence shown here is derived from an EMBL/GenBank/DDBJ whole genome shotgun (WGS) entry which is preliminary data.</text>
</comment>
<proteinExistence type="predicted"/>
<evidence type="ECO:0000313" key="4">
    <source>
        <dbReference type="Proteomes" id="UP000285146"/>
    </source>
</evidence>
<evidence type="ECO:0000313" key="3">
    <source>
        <dbReference type="EMBL" id="ROW14727.1"/>
    </source>
</evidence>